<protein>
    <recommendedName>
        <fullName evidence="4">nitrilase</fullName>
        <ecNumber evidence="4">3.5.5.1</ecNumber>
    </recommendedName>
</protein>
<accession>A0A010RM72</accession>
<dbReference type="EC" id="3.5.5.1" evidence="4"/>
<dbReference type="PANTHER" id="PTHR46044:SF14">
    <property type="entry name" value="ARYLACETONITRILASE"/>
    <property type="match status" value="1"/>
</dbReference>
<evidence type="ECO:0000259" key="6">
    <source>
        <dbReference type="PROSITE" id="PS50263"/>
    </source>
</evidence>
<evidence type="ECO:0000256" key="3">
    <source>
        <dbReference type="ARBA" id="ARBA00036406"/>
    </source>
</evidence>
<dbReference type="PROSITE" id="PS00920">
    <property type="entry name" value="NITRIL_CHT_1"/>
    <property type="match status" value="1"/>
</dbReference>
<name>A0A010RM72_9PEZI</name>
<dbReference type="InterPro" id="IPR036526">
    <property type="entry name" value="C-N_Hydrolase_sf"/>
</dbReference>
<dbReference type="HOGENOM" id="CLU_030130_6_0_1"/>
<dbReference type="GO" id="GO:0016836">
    <property type="term" value="F:hydro-lyase activity"/>
    <property type="evidence" value="ECO:0007669"/>
    <property type="project" value="UniProtKB-ARBA"/>
</dbReference>
<dbReference type="PANTHER" id="PTHR46044">
    <property type="entry name" value="NITRILASE"/>
    <property type="match status" value="1"/>
</dbReference>
<gene>
    <name evidence="7" type="ORF">CFIO01_05593</name>
</gene>
<evidence type="ECO:0000256" key="1">
    <source>
        <dbReference type="ARBA" id="ARBA00008129"/>
    </source>
</evidence>
<keyword evidence="8" id="KW-1185">Reference proteome</keyword>
<evidence type="ECO:0000256" key="4">
    <source>
        <dbReference type="ARBA" id="ARBA00039045"/>
    </source>
</evidence>
<proteinExistence type="inferred from homology"/>
<dbReference type="EMBL" id="JARH01001073">
    <property type="protein sequence ID" value="EXF73233.1"/>
    <property type="molecule type" value="Genomic_DNA"/>
</dbReference>
<dbReference type="Proteomes" id="UP000020467">
    <property type="component" value="Unassembled WGS sequence"/>
</dbReference>
<dbReference type="InterPro" id="IPR003010">
    <property type="entry name" value="C-N_Hydrolase"/>
</dbReference>
<evidence type="ECO:0000313" key="7">
    <source>
        <dbReference type="EMBL" id="EXF73233.1"/>
    </source>
</evidence>
<dbReference type="KEGG" id="cfj:CFIO01_05593"/>
<dbReference type="OrthoDB" id="10250282at2759"/>
<evidence type="ECO:0000256" key="5">
    <source>
        <dbReference type="PROSITE-ProRule" id="PRU10139"/>
    </source>
</evidence>
<sequence>MPIGLKETAPQNVRVALAQAASINFDLQASVDMACQPIAEAGRAGAQLVAFPESFIPGYPLWIRKFEGSRGIDAELTTRYIKIPLKWDSPDVEQICAVNAENNIEDNSAQTQAYFTYDERTIFGEGSGSSLINVADFPEPLLKYQTYAHIEEIHAAAWPPMMPDNTKKTFWNTTTEGQQSMSRIHAAEGSGFVLHCTSVLTLDTIDKMQTNSGQLYKKPGGAFCAVYGPDGSKLSQDLPEDEEGILYADLDLDQIIEAKTLLDTCGHYSRPDLLRLDSDREEKINVRTI</sequence>
<dbReference type="Gene3D" id="3.60.110.10">
    <property type="entry name" value="Carbon-nitrogen hydrolase"/>
    <property type="match status" value="2"/>
</dbReference>
<organism evidence="7 8">
    <name type="scientific">Colletotrichum fioriniae PJ7</name>
    <dbReference type="NCBI Taxonomy" id="1445577"/>
    <lineage>
        <taxon>Eukaryota</taxon>
        <taxon>Fungi</taxon>
        <taxon>Dikarya</taxon>
        <taxon>Ascomycota</taxon>
        <taxon>Pezizomycotina</taxon>
        <taxon>Sordariomycetes</taxon>
        <taxon>Hypocreomycetidae</taxon>
        <taxon>Glomerellales</taxon>
        <taxon>Glomerellaceae</taxon>
        <taxon>Colletotrichum</taxon>
        <taxon>Colletotrichum acutatum species complex</taxon>
    </lineage>
</organism>
<dbReference type="GO" id="GO:0000257">
    <property type="term" value="F:nitrilase activity"/>
    <property type="evidence" value="ECO:0007669"/>
    <property type="project" value="UniProtKB-EC"/>
</dbReference>
<reference evidence="7 8" key="1">
    <citation type="submission" date="2014-02" db="EMBL/GenBank/DDBJ databases">
        <title>The genome sequence of Colletotrichum fioriniae PJ7.</title>
        <authorList>
            <person name="Baroncelli R."/>
            <person name="Thon M.R."/>
        </authorList>
    </citation>
    <scope>NUCLEOTIDE SEQUENCE [LARGE SCALE GENOMIC DNA]</scope>
    <source>
        <strain evidence="7 8">PJ7</strain>
    </source>
</reference>
<dbReference type="PROSITE" id="PS50263">
    <property type="entry name" value="CN_HYDROLASE"/>
    <property type="match status" value="1"/>
</dbReference>
<comment type="caution">
    <text evidence="7">The sequence shown here is derived from an EMBL/GenBank/DDBJ whole genome shotgun (WGS) entry which is preliminary data.</text>
</comment>
<dbReference type="InterPro" id="IPR044149">
    <property type="entry name" value="Nitrilases_CHs"/>
</dbReference>
<feature type="active site" description="Proton acceptor" evidence="5">
    <location>
        <position position="53"/>
    </location>
</feature>
<feature type="domain" description="CN hydrolase" evidence="6">
    <location>
        <begin position="13"/>
        <end position="252"/>
    </location>
</feature>
<dbReference type="AlphaFoldDB" id="A0A010RM72"/>
<dbReference type="STRING" id="1445577.A0A010RM72"/>
<dbReference type="Pfam" id="PF00795">
    <property type="entry name" value="CN_hydrolase"/>
    <property type="match status" value="2"/>
</dbReference>
<keyword evidence="2" id="KW-0378">Hydrolase</keyword>
<comment type="similarity">
    <text evidence="1">Belongs to the carbon-nitrogen hydrolase superfamily. Nitrilase family.</text>
</comment>
<evidence type="ECO:0000313" key="8">
    <source>
        <dbReference type="Proteomes" id="UP000020467"/>
    </source>
</evidence>
<dbReference type="eggNOG" id="KOG0805">
    <property type="taxonomic scope" value="Eukaryota"/>
</dbReference>
<dbReference type="InterPro" id="IPR000132">
    <property type="entry name" value="Nitrilase/CN_hydratase_CS"/>
</dbReference>
<comment type="catalytic activity">
    <reaction evidence="3">
        <text>a nitrile + 2 H2O = a carboxylate + NH4(+)</text>
        <dbReference type="Rhea" id="RHEA:21724"/>
        <dbReference type="ChEBI" id="CHEBI:15377"/>
        <dbReference type="ChEBI" id="CHEBI:18379"/>
        <dbReference type="ChEBI" id="CHEBI:28938"/>
        <dbReference type="ChEBI" id="CHEBI:29067"/>
        <dbReference type="EC" id="3.5.5.1"/>
    </reaction>
</comment>
<evidence type="ECO:0000256" key="2">
    <source>
        <dbReference type="ARBA" id="ARBA00022801"/>
    </source>
</evidence>
<dbReference type="SUPFAM" id="SSF56317">
    <property type="entry name" value="Carbon-nitrogen hydrolase"/>
    <property type="match status" value="1"/>
</dbReference>